<dbReference type="OrthoDB" id="1069523at2759"/>
<feature type="binding site" evidence="5">
    <location>
        <position position="355"/>
    </location>
    <ligand>
        <name>Fe cation</name>
        <dbReference type="ChEBI" id="CHEBI:24875"/>
        <note>catalytic</note>
    </ligand>
</feature>
<organism evidence="6 7">
    <name type="scientific">Dorcoceras hygrometricum</name>
    <dbReference type="NCBI Taxonomy" id="472368"/>
    <lineage>
        <taxon>Eukaryota</taxon>
        <taxon>Viridiplantae</taxon>
        <taxon>Streptophyta</taxon>
        <taxon>Embryophyta</taxon>
        <taxon>Tracheophyta</taxon>
        <taxon>Spermatophyta</taxon>
        <taxon>Magnoliopsida</taxon>
        <taxon>eudicotyledons</taxon>
        <taxon>Gunneridae</taxon>
        <taxon>Pentapetalae</taxon>
        <taxon>asterids</taxon>
        <taxon>lamiids</taxon>
        <taxon>Lamiales</taxon>
        <taxon>Gesneriaceae</taxon>
        <taxon>Didymocarpoideae</taxon>
        <taxon>Trichosporeae</taxon>
        <taxon>Loxocarpinae</taxon>
        <taxon>Dorcoceras</taxon>
    </lineage>
</organism>
<dbReference type="Proteomes" id="UP000250235">
    <property type="component" value="Unassembled WGS sequence"/>
</dbReference>
<keyword evidence="3 6" id="KW-0223">Dioxygenase</keyword>
<evidence type="ECO:0000256" key="5">
    <source>
        <dbReference type="PIRSR" id="PIRSR604294-1"/>
    </source>
</evidence>
<evidence type="ECO:0000256" key="3">
    <source>
        <dbReference type="ARBA" id="ARBA00022964"/>
    </source>
</evidence>
<sequence length="571" mass="63705">MLIAHSTSRLLPKSINQSIPKQEVILRNSNKHKLLEIVFKSLDNLISNFLDLPLHPIIDPSHVLSRYFAPVDELPPTACQVVEGSLPSCLNGSYIRNGPNPQFIPNGPYHLYDGDGMLHLIKISQGEATFCSRYVKTYKYLVEREMGSHIFPSVFASFNGFGASMARCVVALARGLAGQFNPLVHGLGAANTSVAQFGGRLFALSESDLPYEIKVTSTGDIVTLGRHYFQNIDHSLRMSAHPKVDPETGETFTFSYNINRPFLTFFRINPDGRIQATVPILSLEKSSMTHDFAVTENYAIFPDIQIIFSLKEIMRGRSPVIIDHNKVPRIGIISKYANDDSEMSWITVPGLNILHVANAWEEDGGDTVVMLASYAVSAEEAWENHDLTQFRMEKMVINMKSKTLERFPLSTKILEFGGVNPARAGQKTRYIYSAMLKTPEMSVGLVKLDLSINACDDCIVASRLYGPGCIGGEPIFVPNDPSNMDAEEDDGYLITYMHNENTNESTFLVMDAKSPSLETVAVVKLPQRVPSGFHGLFVPEDKLQQNTNVRVVYIYIYTHTHTLRCDFNRLA</sequence>
<keyword evidence="3 6" id="KW-0560">Oxidoreductase</keyword>
<dbReference type="EMBL" id="KV007458">
    <property type="protein sequence ID" value="KZV31728.1"/>
    <property type="molecule type" value="Genomic_DNA"/>
</dbReference>
<dbReference type="GO" id="GO:0009570">
    <property type="term" value="C:chloroplast stroma"/>
    <property type="evidence" value="ECO:0007669"/>
    <property type="project" value="TreeGrafter"/>
</dbReference>
<evidence type="ECO:0000256" key="1">
    <source>
        <dbReference type="ARBA" id="ARBA00006787"/>
    </source>
</evidence>
<keyword evidence="2 5" id="KW-0479">Metal-binding</keyword>
<feature type="binding site" evidence="5">
    <location>
        <position position="290"/>
    </location>
    <ligand>
        <name>Fe cation</name>
        <dbReference type="ChEBI" id="CHEBI:24875"/>
        <note>catalytic</note>
    </ligand>
</feature>
<feature type="binding site" evidence="5">
    <location>
        <position position="241"/>
    </location>
    <ligand>
        <name>Fe cation</name>
        <dbReference type="ChEBI" id="CHEBI:24875"/>
        <note>catalytic</note>
    </ligand>
</feature>
<name>A0A2Z7BHW8_9LAMI</name>
<dbReference type="AlphaFoldDB" id="A0A2Z7BHW8"/>
<dbReference type="PANTHER" id="PTHR10543:SF46">
    <property type="entry name" value="CAROTENOID CLEAVAGE DIOXYGENASE 4, CHLOROPLASTIC-RELATED"/>
    <property type="match status" value="1"/>
</dbReference>
<reference evidence="6 7" key="1">
    <citation type="journal article" date="2015" name="Proc. Natl. Acad. Sci. U.S.A.">
        <title>The resurrection genome of Boea hygrometrica: A blueprint for survival of dehydration.</title>
        <authorList>
            <person name="Xiao L."/>
            <person name="Yang G."/>
            <person name="Zhang L."/>
            <person name="Yang X."/>
            <person name="Zhao S."/>
            <person name="Ji Z."/>
            <person name="Zhou Q."/>
            <person name="Hu M."/>
            <person name="Wang Y."/>
            <person name="Chen M."/>
            <person name="Xu Y."/>
            <person name="Jin H."/>
            <person name="Xiao X."/>
            <person name="Hu G."/>
            <person name="Bao F."/>
            <person name="Hu Y."/>
            <person name="Wan P."/>
            <person name="Li L."/>
            <person name="Deng X."/>
            <person name="Kuang T."/>
            <person name="Xiang C."/>
            <person name="Zhu J.K."/>
            <person name="Oliver M.J."/>
            <person name="He Y."/>
        </authorList>
    </citation>
    <scope>NUCLEOTIDE SEQUENCE [LARGE SCALE GENOMIC DNA]</scope>
    <source>
        <strain evidence="7">cv. XS01</strain>
    </source>
</reference>
<keyword evidence="7" id="KW-1185">Reference proteome</keyword>
<evidence type="ECO:0000256" key="2">
    <source>
        <dbReference type="ARBA" id="ARBA00022723"/>
    </source>
</evidence>
<dbReference type="GO" id="GO:0016121">
    <property type="term" value="P:carotene catabolic process"/>
    <property type="evidence" value="ECO:0007669"/>
    <property type="project" value="TreeGrafter"/>
</dbReference>
<evidence type="ECO:0000313" key="7">
    <source>
        <dbReference type="Proteomes" id="UP000250235"/>
    </source>
</evidence>
<dbReference type="PANTHER" id="PTHR10543">
    <property type="entry name" value="BETA-CAROTENE DIOXYGENASE"/>
    <property type="match status" value="1"/>
</dbReference>
<protein>
    <submittedName>
        <fullName evidence="6">Putative carotenoid cleavage dioxygenase 4, chloroplastic-like</fullName>
    </submittedName>
</protein>
<evidence type="ECO:0000313" key="6">
    <source>
        <dbReference type="EMBL" id="KZV31728.1"/>
    </source>
</evidence>
<evidence type="ECO:0000256" key="4">
    <source>
        <dbReference type="ARBA" id="ARBA00023004"/>
    </source>
</evidence>
<dbReference type="InterPro" id="IPR004294">
    <property type="entry name" value="Carotenoid_Oase"/>
</dbReference>
<dbReference type="GO" id="GO:0046872">
    <property type="term" value="F:metal ion binding"/>
    <property type="evidence" value="ECO:0007669"/>
    <property type="project" value="UniProtKB-KW"/>
</dbReference>
<keyword evidence="4 5" id="KW-0408">Iron</keyword>
<feature type="binding site" evidence="5">
    <location>
        <position position="534"/>
    </location>
    <ligand>
        <name>Fe cation</name>
        <dbReference type="ChEBI" id="CHEBI:24875"/>
        <note>catalytic</note>
    </ligand>
</feature>
<dbReference type="GO" id="GO:0010436">
    <property type="term" value="F:carotenoid dioxygenase activity"/>
    <property type="evidence" value="ECO:0007669"/>
    <property type="project" value="TreeGrafter"/>
</dbReference>
<comment type="similarity">
    <text evidence="1">Belongs to the carotenoid oxygenase family.</text>
</comment>
<comment type="cofactor">
    <cofactor evidence="5">
        <name>Fe(2+)</name>
        <dbReference type="ChEBI" id="CHEBI:29033"/>
    </cofactor>
    <text evidence="5">Binds 1 Fe(2+) ion per subunit.</text>
</comment>
<accession>A0A2Z7BHW8</accession>
<gene>
    <name evidence="6" type="ORF">F511_00532</name>
</gene>
<dbReference type="Pfam" id="PF03055">
    <property type="entry name" value="RPE65"/>
    <property type="match status" value="1"/>
</dbReference>
<proteinExistence type="inferred from homology"/>